<dbReference type="InterPro" id="IPR000618">
    <property type="entry name" value="Insect_cuticle"/>
</dbReference>
<evidence type="ECO:0000313" key="5">
    <source>
        <dbReference type="EMBL" id="CAL4176098.1"/>
    </source>
</evidence>
<evidence type="ECO:0000256" key="3">
    <source>
        <dbReference type="SAM" id="MobiDB-lite"/>
    </source>
</evidence>
<dbReference type="InterPro" id="IPR051217">
    <property type="entry name" value="Insect_Cuticle_Struc_Prot"/>
</dbReference>
<gene>
    <name evidence="5" type="ORF">MNOR_LOCUS34749</name>
</gene>
<comment type="caution">
    <text evidence="5">The sequence shown here is derived from an EMBL/GenBank/DDBJ whole genome shotgun (WGS) entry which is preliminary data.</text>
</comment>
<dbReference type="GO" id="GO:0031012">
    <property type="term" value="C:extracellular matrix"/>
    <property type="evidence" value="ECO:0007669"/>
    <property type="project" value="TreeGrafter"/>
</dbReference>
<feature type="region of interest" description="Disordered" evidence="3">
    <location>
        <begin position="112"/>
        <end position="151"/>
    </location>
</feature>
<dbReference type="Proteomes" id="UP001497623">
    <property type="component" value="Unassembled WGS sequence"/>
</dbReference>
<dbReference type="PRINTS" id="PR00947">
    <property type="entry name" value="CUTICLE"/>
</dbReference>
<dbReference type="GO" id="GO:0005615">
    <property type="term" value="C:extracellular space"/>
    <property type="evidence" value="ECO:0007669"/>
    <property type="project" value="TreeGrafter"/>
</dbReference>
<evidence type="ECO:0000256" key="2">
    <source>
        <dbReference type="PROSITE-ProRule" id="PRU00497"/>
    </source>
</evidence>
<feature type="chain" id="PRO_5043539508" evidence="4">
    <location>
        <begin position="23"/>
        <end position="151"/>
    </location>
</feature>
<dbReference type="AlphaFoldDB" id="A0AAV2S9B4"/>
<dbReference type="PANTHER" id="PTHR12236">
    <property type="entry name" value="STRUCTURAL CONTITUENT OF CUTICLE"/>
    <property type="match status" value="1"/>
</dbReference>
<dbReference type="PANTHER" id="PTHR12236:SF79">
    <property type="entry name" value="CUTICULAR PROTEIN 50CB-RELATED"/>
    <property type="match status" value="1"/>
</dbReference>
<feature type="non-terminal residue" evidence="5">
    <location>
        <position position="1"/>
    </location>
</feature>
<keyword evidence="6" id="KW-1185">Reference proteome</keyword>
<dbReference type="PROSITE" id="PS51155">
    <property type="entry name" value="CHIT_BIND_RR_2"/>
    <property type="match status" value="1"/>
</dbReference>
<organism evidence="5 6">
    <name type="scientific">Meganyctiphanes norvegica</name>
    <name type="common">Northern krill</name>
    <name type="synonym">Thysanopoda norvegica</name>
    <dbReference type="NCBI Taxonomy" id="48144"/>
    <lineage>
        <taxon>Eukaryota</taxon>
        <taxon>Metazoa</taxon>
        <taxon>Ecdysozoa</taxon>
        <taxon>Arthropoda</taxon>
        <taxon>Crustacea</taxon>
        <taxon>Multicrustacea</taxon>
        <taxon>Malacostraca</taxon>
        <taxon>Eumalacostraca</taxon>
        <taxon>Eucarida</taxon>
        <taxon>Euphausiacea</taxon>
        <taxon>Euphausiidae</taxon>
        <taxon>Meganyctiphanes</taxon>
    </lineage>
</organism>
<evidence type="ECO:0000256" key="1">
    <source>
        <dbReference type="ARBA" id="ARBA00022460"/>
    </source>
</evidence>
<proteinExistence type="predicted"/>
<evidence type="ECO:0000256" key="4">
    <source>
        <dbReference type="SAM" id="SignalP"/>
    </source>
</evidence>
<dbReference type="EMBL" id="CAXKWB010054767">
    <property type="protein sequence ID" value="CAL4176098.1"/>
    <property type="molecule type" value="Genomic_DNA"/>
</dbReference>
<feature type="compositionally biased region" description="Low complexity" evidence="3">
    <location>
        <begin position="117"/>
        <end position="151"/>
    </location>
</feature>
<reference evidence="5 6" key="1">
    <citation type="submission" date="2024-05" db="EMBL/GenBank/DDBJ databases">
        <authorList>
            <person name="Wallberg A."/>
        </authorList>
    </citation>
    <scope>NUCLEOTIDE SEQUENCE [LARGE SCALE GENOMIC DNA]</scope>
</reference>
<accession>A0AAV2S9B4</accession>
<dbReference type="Pfam" id="PF00379">
    <property type="entry name" value="Chitin_bind_4"/>
    <property type="match status" value="1"/>
</dbReference>
<feature type="signal peptide" evidence="4">
    <location>
        <begin position="1"/>
        <end position="22"/>
    </location>
</feature>
<keyword evidence="1 2" id="KW-0193">Cuticle</keyword>
<keyword evidence="4" id="KW-0732">Signal</keyword>
<sequence>PQRNNMLTKVLSVLAVMGLTLADQPPQQDPYGNNNKPVGMPYDFAYGVKDDYRGLDFDQSENSDGNVVQGGYNVVLPDGRIQTVTYEADHDNGFRSNVEYIGEAQFPKEFAPPVTFKPQASYQKPQKQQSYQPPQQQQQSYQPPQQAGYGK</sequence>
<evidence type="ECO:0000313" key="6">
    <source>
        <dbReference type="Proteomes" id="UP001497623"/>
    </source>
</evidence>
<dbReference type="GO" id="GO:0042302">
    <property type="term" value="F:structural constituent of cuticle"/>
    <property type="evidence" value="ECO:0007669"/>
    <property type="project" value="UniProtKB-UniRule"/>
</dbReference>
<protein>
    <submittedName>
        <fullName evidence="5">Uncharacterized protein</fullName>
    </submittedName>
</protein>
<name>A0AAV2S9B4_MEGNR</name>